<name>A0A9P7ZBR6_9HELO</name>
<comment type="caution">
    <text evidence="2">The sequence shown here is derived from an EMBL/GenBank/DDBJ whole genome shotgun (WGS) entry which is preliminary data.</text>
</comment>
<feature type="compositionally biased region" description="Basic and acidic residues" evidence="1">
    <location>
        <begin position="213"/>
        <end position="230"/>
    </location>
</feature>
<keyword evidence="3" id="KW-1185">Reference proteome</keyword>
<feature type="compositionally biased region" description="Low complexity" evidence="1">
    <location>
        <begin position="192"/>
        <end position="201"/>
    </location>
</feature>
<evidence type="ECO:0000313" key="3">
    <source>
        <dbReference type="Proteomes" id="UP000887226"/>
    </source>
</evidence>
<feature type="compositionally biased region" description="Basic and acidic residues" evidence="1">
    <location>
        <begin position="308"/>
        <end position="323"/>
    </location>
</feature>
<evidence type="ECO:0000256" key="1">
    <source>
        <dbReference type="SAM" id="MobiDB-lite"/>
    </source>
</evidence>
<feature type="compositionally biased region" description="Basic and acidic residues" evidence="1">
    <location>
        <begin position="353"/>
        <end position="372"/>
    </location>
</feature>
<gene>
    <name evidence="2" type="ORF">BJ878DRAFT_90568</name>
</gene>
<feature type="compositionally biased region" description="Polar residues" evidence="1">
    <location>
        <begin position="1"/>
        <end position="37"/>
    </location>
</feature>
<sequence length="546" mass="57959">MSNPFRKTEPPTSSNHVNNHVAYQQSLPLTDASNSSRGDVRQKIPKKVRVQSPPPSSPSPSAPNSASRIGGIFVNPMTTTTTVITDPCGSSSDSETRKYDGAYQGSNAPLNPFSRTLETMEHTGTEGPADIISLSASGKPTMDVNAFQRLLMTGDAGLGSPHTTSPRLSQPPIQLHTQTPSSKFGAEEHGSSTDTSSMSRQSKFEHIQPTTHESPRTSHEVSDDDIRRGVEQTSTSSGRKPPPPPSSRHGKLIKVELRDDASSNAPTLSPQPPTPSSITPQHHFTSSPVSSRSTTDLNKPLPPAPSRASHDSDRESVFDKESAGKTPELPSSASSVRRKVPPAPPISRRHSHLITDAKSTRESSRPFPKVEEEGGDDSSFSRRRSIAILGLDSPGTSKPPPPPPTRKVGSVRRSNRDSQQPGLDSSSTVSLPPPTPPARHSSRSISGGGATGRPASVRSFDMSTNKRTSMAPPPPPSRHHRNSMDSDVPNLGGAEGRRMSQDSVMSLKPAPPPDSKVEVGGADILADIAKLQLEIEAAAKGQSNAG</sequence>
<feature type="compositionally biased region" description="Pro residues" evidence="1">
    <location>
        <begin position="52"/>
        <end position="61"/>
    </location>
</feature>
<proteinExistence type="predicted"/>
<protein>
    <submittedName>
        <fullName evidence="2">Uncharacterized protein</fullName>
    </submittedName>
</protein>
<dbReference type="EMBL" id="MU253738">
    <property type="protein sequence ID" value="KAG9249174.1"/>
    <property type="molecule type" value="Genomic_DNA"/>
</dbReference>
<feature type="region of interest" description="Disordered" evidence="1">
    <location>
        <begin position="1"/>
        <end position="113"/>
    </location>
</feature>
<reference evidence="2" key="1">
    <citation type="journal article" date="2021" name="IMA Fungus">
        <title>Genomic characterization of three marine fungi, including Emericellopsis atlantica sp. nov. with signatures of a generalist lifestyle and marine biomass degradation.</title>
        <authorList>
            <person name="Hagestad O.C."/>
            <person name="Hou L."/>
            <person name="Andersen J.H."/>
            <person name="Hansen E.H."/>
            <person name="Altermark B."/>
            <person name="Li C."/>
            <person name="Kuhnert E."/>
            <person name="Cox R.J."/>
            <person name="Crous P.W."/>
            <person name="Spatafora J.W."/>
            <person name="Lail K."/>
            <person name="Amirebrahimi M."/>
            <person name="Lipzen A."/>
            <person name="Pangilinan J."/>
            <person name="Andreopoulos W."/>
            <person name="Hayes R.D."/>
            <person name="Ng V."/>
            <person name="Grigoriev I.V."/>
            <person name="Jackson S.A."/>
            <person name="Sutton T.D.S."/>
            <person name="Dobson A.D.W."/>
            <person name="Rama T."/>
        </authorList>
    </citation>
    <scope>NUCLEOTIDE SEQUENCE</scope>
    <source>
        <strain evidence="2">TRa3180A</strain>
    </source>
</reference>
<feature type="compositionally biased region" description="Polar residues" evidence="1">
    <location>
        <begin position="104"/>
        <end position="113"/>
    </location>
</feature>
<dbReference type="AlphaFoldDB" id="A0A9P7ZBR6"/>
<dbReference type="OrthoDB" id="428854at2759"/>
<feature type="region of interest" description="Disordered" evidence="1">
    <location>
        <begin position="154"/>
        <end position="518"/>
    </location>
</feature>
<dbReference type="Proteomes" id="UP000887226">
    <property type="component" value="Unassembled WGS sequence"/>
</dbReference>
<organism evidence="2 3">
    <name type="scientific">Calycina marina</name>
    <dbReference type="NCBI Taxonomy" id="1763456"/>
    <lineage>
        <taxon>Eukaryota</taxon>
        <taxon>Fungi</taxon>
        <taxon>Dikarya</taxon>
        <taxon>Ascomycota</taxon>
        <taxon>Pezizomycotina</taxon>
        <taxon>Leotiomycetes</taxon>
        <taxon>Helotiales</taxon>
        <taxon>Pezizellaceae</taxon>
        <taxon>Calycina</taxon>
    </lineage>
</organism>
<feature type="compositionally biased region" description="Polar residues" evidence="1">
    <location>
        <begin position="161"/>
        <end position="182"/>
    </location>
</feature>
<accession>A0A9P7ZBR6</accession>
<evidence type="ECO:0000313" key="2">
    <source>
        <dbReference type="EMBL" id="KAG9249174.1"/>
    </source>
</evidence>
<feature type="compositionally biased region" description="Polar residues" evidence="1">
    <location>
        <begin position="282"/>
        <end position="297"/>
    </location>
</feature>